<feature type="transmembrane region" description="Helical" evidence="5">
    <location>
        <begin position="633"/>
        <end position="656"/>
    </location>
</feature>
<keyword evidence="6" id="KW-0732">Signal</keyword>
<comment type="subcellular location">
    <subcellularLocation>
        <location evidence="1">Membrane</location>
        <topology evidence="1">Multi-pass membrane protein</topology>
    </subcellularLocation>
</comment>
<evidence type="ECO:0000256" key="1">
    <source>
        <dbReference type="ARBA" id="ARBA00004141"/>
    </source>
</evidence>
<proteinExistence type="predicted"/>
<accession>A0A1Y1V1B5</accession>
<dbReference type="STRING" id="1754191.A0A1Y1V1B5"/>
<feature type="chain" id="PRO_5013254291" evidence="6">
    <location>
        <begin position="19"/>
        <end position="736"/>
    </location>
</feature>
<evidence type="ECO:0000256" key="5">
    <source>
        <dbReference type="SAM" id="Phobius"/>
    </source>
</evidence>
<dbReference type="AlphaFoldDB" id="A0A1Y1V1B5"/>
<evidence type="ECO:0000256" key="6">
    <source>
        <dbReference type="SAM" id="SignalP"/>
    </source>
</evidence>
<feature type="transmembrane region" description="Helical" evidence="5">
    <location>
        <begin position="606"/>
        <end position="627"/>
    </location>
</feature>
<feature type="transmembrane region" description="Helical" evidence="5">
    <location>
        <begin position="456"/>
        <end position="474"/>
    </location>
</feature>
<feature type="signal peptide" evidence="6">
    <location>
        <begin position="1"/>
        <end position="18"/>
    </location>
</feature>
<dbReference type="GO" id="GO:0004930">
    <property type="term" value="F:G protein-coupled receptor activity"/>
    <property type="evidence" value="ECO:0007669"/>
    <property type="project" value="InterPro"/>
</dbReference>
<feature type="domain" description="G-protein coupled receptors family 3 profile" evidence="7">
    <location>
        <begin position="421"/>
        <end position="650"/>
    </location>
</feature>
<gene>
    <name evidence="8" type="ORF">BCR36DRAFT_333757</name>
</gene>
<feature type="transmembrane region" description="Helical" evidence="5">
    <location>
        <begin position="567"/>
        <end position="594"/>
    </location>
</feature>
<sequence>MYYNIIFLLLCFIALTKAITINIVVQSFFSYSELYQLIINDFNNRYVKENNLDIKLKLNLFTEQNSTIGKDFYSSTIDTLLNKKSHKYDVFIYDPLFTRRYAPYFIDLKKYLPKEIIDSYSSDETINSGYYKDQCVGLPVYVKYKLLYSNINLLNKYNRTIPETWDELVETTKIVLEGERATNNNDLIGFSNLFPKNDITMCSLYEYLYSFRETKDSPIPEFNSKIALDAMNKLDKIKNETSSTDLFTMDENYAIMYMISGNSVFSSYFDIIGLPGYTMSEMPGEIKGIHGSCLTGYNIGIAKFIPEKNLEASIEVVKYFASAYVQKNFFVKIFNCYTAMKSLYVDEEICSILDCELAKKIQSIPRPSSLVDDYDSYSSKVVNYVYEFFFNKRPVKDILNSIDNLTRIHYFTMHSDYGLVAFISLIITFFLVIFSTILLFIPLLKRYFRFLSIESWILHIVGFLLIIASTALSMGELSLLKCNLKIILFSNGYALVYVPFLQKLITNYPIGNTFTKWVKKHRLLFMFSIFFAEILYNLLYLASPYLLAEHIYDNENNHYSCQHKNTFSLLLIIIKIIFHSLIYLYIIILIFLEWNINDSYHEIRDLSIMMSASFPSLIVLLIINFFETSRFEVFYLIQIYVTIIYIISSHFFMFYIRTIKYKIFSRFGKMSDIDRLSHDFFKNNNSNSFKFVMNSSIVTSNSEIENQGSDTFQTKTFDSSKIKNKVVSCHYTTSVK</sequence>
<reference evidence="8 9" key="1">
    <citation type="submission" date="2016-08" db="EMBL/GenBank/DDBJ databases">
        <title>Genomes of anaerobic fungi encode conserved fungal cellulosomes for biomass hydrolysis.</title>
        <authorList>
            <consortium name="DOE Joint Genome Institute"/>
            <person name="Haitjema C.H."/>
            <person name="Gilmore S.P."/>
            <person name="Henske J.K."/>
            <person name="Solomon K.V."/>
            <person name="De Groot R."/>
            <person name="Kuo A."/>
            <person name="Mondo S.J."/>
            <person name="Salamov A.A."/>
            <person name="Labutti K."/>
            <person name="Zhao Z."/>
            <person name="Chiniquy J."/>
            <person name="Barry K."/>
            <person name="Brewer H.M."/>
            <person name="Purvine S.O."/>
            <person name="Wright A.T."/>
            <person name="Boxma B."/>
            <person name="Van Alen T."/>
            <person name="Hackstein J.H."/>
            <person name="Baker S.E."/>
            <person name="Grigoriev I.V."/>
            <person name="O'Malley M.A."/>
        </authorList>
    </citation>
    <scope>NUCLEOTIDE SEQUENCE [LARGE SCALE GENOMIC DNA]</scope>
    <source>
        <strain evidence="9">finn</strain>
    </source>
</reference>
<evidence type="ECO:0000256" key="3">
    <source>
        <dbReference type="ARBA" id="ARBA00022989"/>
    </source>
</evidence>
<dbReference type="Proteomes" id="UP000193719">
    <property type="component" value="Unassembled WGS sequence"/>
</dbReference>
<feature type="transmembrane region" description="Helical" evidence="5">
    <location>
        <begin position="417"/>
        <end position="444"/>
    </location>
</feature>
<name>A0A1Y1V1B5_9FUNG</name>
<feature type="transmembrane region" description="Helical" evidence="5">
    <location>
        <begin position="523"/>
        <end position="547"/>
    </location>
</feature>
<comment type="caution">
    <text evidence="8">The sequence shown here is derived from an EMBL/GenBank/DDBJ whole genome shotgun (WGS) entry which is preliminary data.</text>
</comment>
<dbReference type="Pfam" id="PF00003">
    <property type="entry name" value="7tm_3"/>
    <property type="match status" value="1"/>
</dbReference>
<keyword evidence="9" id="KW-1185">Reference proteome</keyword>
<reference evidence="8 9" key="2">
    <citation type="submission" date="2016-08" db="EMBL/GenBank/DDBJ databases">
        <title>Pervasive Adenine N6-methylation of Active Genes in Fungi.</title>
        <authorList>
            <consortium name="DOE Joint Genome Institute"/>
            <person name="Mondo S.J."/>
            <person name="Dannebaum R.O."/>
            <person name="Kuo R.C."/>
            <person name="Labutti K."/>
            <person name="Haridas S."/>
            <person name="Kuo A."/>
            <person name="Salamov A."/>
            <person name="Ahrendt S.R."/>
            <person name="Lipzen A."/>
            <person name="Sullivan W."/>
            <person name="Andreopoulos W.B."/>
            <person name="Clum A."/>
            <person name="Lindquist E."/>
            <person name="Daum C."/>
            <person name="Ramamoorthy G.K."/>
            <person name="Gryganskyi A."/>
            <person name="Culley D."/>
            <person name="Magnuson J.K."/>
            <person name="James T.Y."/>
            <person name="O'Malley M.A."/>
            <person name="Stajich J.E."/>
            <person name="Spatafora J.W."/>
            <person name="Visel A."/>
            <person name="Grigoriev I.V."/>
        </authorList>
    </citation>
    <scope>NUCLEOTIDE SEQUENCE [LARGE SCALE GENOMIC DNA]</scope>
    <source>
        <strain evidence="9">finn</strain>
    </source>
</reference>
<keyword evidence="2 5" id="KW-0812">Transmembrane</keyword>
<dbReference type="InterPro" id="IPR017978">
    <property type="entry name" value="GPCR_3_C"/>
</dbReference>
<evidence type="ECO:0000256" key="2">
    <source>
        <dbReference type="ARBA" id="ARBA00022692"/>
    </source>
</evidence>
<protein>
    <submittedName>
        <fullName evidence="8">Periplasmic binding protein-like II</fullName>
    </submittedName>
</protein>
<dbReference type="GO" id="GO:0016020">
    <property type="term" value="C:membrane"/>
    <property type="evidence" value="ECO:0007669"/>
    <property type="project" value="UniProtKB-SubCell"/>
</dbReference>
<evidence type="ECO:0000313" key="9">
    <source>
        <dbReference type="Proteomes" id="UP000193719"/>
    </source>
</evidence>
<dbReference type="OrthoDB" id="10437227at2759"/>
<keyword evidence="4 5" id="KW-0472">Membrane</keyword>
<organism evidence="8 9">
    <name type="scientific">Piromyces finnis</name>
    <dbReference type="NCBI Taxonomy" id="1754191"/>
    <lineage>
        <taxon>Eukaryota</taxon>
        <taxon>Fungi</taxon>
        <taxon>Fungi incertae sedis</taxon>
        <taxon>Chytridiomycota</taxon>
        <taxon>Chytridiomycota incertae sedis</taxon>
        <taxon>Neocallimastigomycetes</taxon>
        <taxon>Neocallimastigales</taxon>
        <taxon>Neocallimastigaceae</taxon>
        <taxon>Piromyces</taxon>
    </lineage>
</organism>
<dbReference type="PANTHER" id="PTHR43649">
    <property type="entry name" value="ARABINOSE-BINDING PROTEIN-RELATED"/>
    <property type="match status" value="1"/>
</dbReference>
<keyword evidence="3 5" id="KW-1133">Transmembrane helix</keyword>
<dbReference type="EMBL" id="MCFH01000042">
    <property type="protein sequence ID" value="ORX45024.1"/>
    <property type="molecule type" value="Genomic_DNA"/>
</dbReference>
<dbReference type="InterPro" id="IPR050490">
    <property type="entry name" value="Bact_solute-bd_prot1"/>
</dbReference>
<dbReference type="Gene3D" id="3.40.190.10">
    <property type="entry name" value="Periplasmic binding protein-like II"/>
    <property type="match status" value="1"/>
</dbReference>
<evidence type="ECO:0000256" key="4">
    <source>
        <dbReference type="ARBA" id="ARBA00023136"/>
    </source>
</evidence>
<evidence type="ECO:0000313" key="8">
    <source>
        <dbReference type="EMBL" id="ORX45024.1"/>
    </source>
</evidence>
<evidence type="ECO:0000259" key="7">
    <source>
        <dbReference type="Pfam" id="PF00003"/>
    </source>
</evidence>
<dbReference type="SUPFAM" id="SSF53850">
    <property type="entry name" value="Periplasmic binding protein-like II"/>
    <property type="match status" value="1"/>
</dbReference>